<keyword evidence="3" id="KW-1185">Reference proteome</keyword>
<keyword evidence="1" id="KW-0472">Membrane</keyword>
<dbReference type="RefSeq" id="WP_071073804.1">
    <property type="nucleotide sequence ID" value="NZ_CP017756.1"/>
</dbReference>
<dbReference type="Proteomes" id="UP000177515">
    <property type="component" value="Plasmid unnamed1"/>
</dbReference>
<evidence type="ECO:0000313" key="3">
    <source>
        <dbReference type="Proteomes" id="UP000177515"/>
    </source>
</evidence>
<protein>
    <submittedName>
        <fullName evidence="2">Uncharacterized protein</fullName>
    </submittedName>
</protein>
<keyword evidence="2" id="KW-0614">Plasmid</keyword>
<accession>A0ABM6FGV2</accession>
<proteinExistence type="predicted"/>
<sequence length="187" mass="20670">MNILTQVSLLLLAAGAALVFLARSAAEIPQTQLEIGWLASIAGTVLAYIRFRKWAMRQYARRAIRRTKFPPLWQVSFGPDPTVESADVFLTGPDGSVRYAVAIARWKGVAVTRTLITRQQKLVDQKGKRMRSGRIRDLTDQCATAKWYPVLWLPTARSAAAMVLDDGLLIIQGGAHELRAAVAPRES</sequence>
<keyword evidence="1" id="KW-0812">Transmembrane</keyword>
<geneLocation type="plasmid" evidence="2 3">
    <name>unnamed1</name>
</geneLocation>
<gene>
    <name evidence="2" type="ORF">BKK80_35080</name>
</gene>
<feature type="transmembrane region" description="Helical" evidence="1">
    <location>
        <begin position="35"/>
        <end position="51"/>
    </location>
</feature>
<keyword evidence="1" id="KW-1133">Transmembrane helix</keyword>
<reference evidence="2 3" key="1">
    <citation type="submission" date="2016-10" db="EMBL/GenBank/DDBJ databases">
        <title>Complete genome sequences of three Cupriavidus strains isolated from various Malaysian environments.</title>
        <authorList>
            <person name="Abdullah A.A.-A."/>
            <person name="Shafie N.A.H."/>
            <person name="Lau N.S."/>
        </authorList>
    </citation>
    <scope>NUCLEOTIDE SEQUENCE [LARGE SCALE GENOMIC DNA]</scope>
    <source>
        <strain evidence="2 3">USMAA1020</strain>
        <plasmid evidence="2 3">unnamed1</plasmid>
    </source>
</reference>
<dbReference type="EMBL" id="CP017756">
    <property type="protein sequence ID" value="AOZ11178.1"/>
    <property type="molecule type" value="Genomic_DNA"/>
</dbReference>
<evidence type="ECO:0000313" key="2">
    <source>
        <dbReference type="EMBL" id="AOZ11178.1"/>
    </source>
</evidence>
<evidence type="ECO:0000256" key="1">
    <source>
        <dbReference type="SAM" id="Phobius"/>
    </source>
</evidence>
<name>A0ABM6FGV2_9BURK</name>
<organism evidence="2 3">
    <name type="scientific">Cupriavidus malaysiensis</name>
    <dbReference type="NCBI Taxonomy" id="367825"/>
    <lineage>
        <taxon>Bacteria</taxon>
        <taxon>Pseudomonadati</taxon>
        <taxon>Pseudomonadota</taxon>
        <taxon>Betaproteobacteria</taxon>
        <taxon>Burkholderiales</taxon>
        <taxon>Burkholderiaceae</taxon>
        <taxon>Cupriavidus</taxon>
    </lineage>
</organism>